<keyword evidence="3" id="KW-0804">Transcription</keyword>
<dbReference type="Gene3D" id="1.10.260.40">
    <property type="entry name" value="lambda repressor-like DNA-binding domains"/>
    <property type="match status" value="1"/>
</dbReference>
<reference evidence="5 6" key="1">
    <citation type="submission" date="2019-02" db="EMBL/GenBank/DDBJ databases">
        <authorList>
            <person name="Goldberg S.R."/>
            <person name="Haltli B.A."/>
            <person name="Correa H."/>
            <person name="Russell K.G."/>
        </authorList>
    </citation>
    <scope>NUCLEOTIDE SEQUENCE [LARGE SCALE GENOMIC DNA]</scope>
    <source>
        <strain evidence="5 6">JCM 16186</strain>
    </source>
</reference>
<dbReference type="SUPFAM" id="SSF47413">
    <property type="entry name" value="lambda repressor-like DNA-binding domains"/>
    <property type="match status" value="1"/>
</dbReference>
<dbReference type="InterPro" id="IPR028082">
    <property type="entry name" value="Peripla_BP_I"/>
</dbReference>
<dbReference type="Pfam" id="PF13377">
    <property type="entry name" value="Peripla_BP_3"/>
    <property type="match status" value="1"/>
</dbReference>
<dbReference type="CDD" id="cd01392">
    <property type="entry name" value="HTH_LacI"/>
    <property type="match status" value="1"/>
</dbReference>
<evidence type="ECO:0000256" key="2">
    <source>
        <dbReference type="ARBA" id="ARBA00023125"/>
    </source>
</evidence>
<accession>A0ABW9RIX3</accession>
<dbReference type="InterPro" id="IPR010982">
    <property type="entry name" value="Lambda_DNA-bd_dom_sf"/>
</dbReference>
<dbReference type="PROSITE" id="PS50932">
    <property type="entry name" value="HTH_LACI_2"/>
    <property type="match status" value="1"/>
</dbReference>
<sequence>MEKGQVTIRDIALKLNISISTVSRALRGMADVNADTKKRVLEMARELNYEPNQIAQSLRSNRTNTIGIIVPDVQVHFFSSIVSGIQKVASKVNYNVLFCQSGESYQTELNNLKALIASRVDGLLISLSRETEDIEHLLRVQQKNIPLVLFDRISDDIDTSKVDVSDTDGAFKAVKYLIDTECRRIAYLAGPKNLTISNKRMEGYLHALRAAGITPDEELIVHCNSLKEDAAGATAQLLSLNNKPDALFCVNDPVAIQAIQVIKKHNLKIPEDISIIGFTDDPVSALIEPALTTVAQPSHEMGQCAAKLLIDQIKGYDGTSRTVTLDTKLVLRNTTKLLNP</sequence>
<dbReference type="InterPro" id="IPR000843">
    <property type="entry name" value="HTH_LacI"/>
</dbReference>
<dbReference type="RefSeq" id="WP_155169408.1">
    <property type="nucleotide sequence ID" value="NZ_BAAAFL010000012.1"/>
</dbReference>
<dbReference type="PANTHER" id="PTHR30146:SF109">
    <property type="entry name" value="HTH-TYPE TRANSCRIPTIONAL REGULATOR GALS"/>
    <property type="match status" value="1"/>
</dbReference>
<evidence type="ECO:0000313" key="5">
    <source>
        <dbReference type="EMBL" id="MTI23953.1"/>
    </source>
</evidence>
<dbReference type="EMBL" id="SMLW01000336">
    <property type="protein sequence ID" value="MTI23953.1"/>
    <property type="molecule type" value="Genomic_DNA"/>
</dbReference>
<keyword evidence="1" id="KW-0805">Transcription regulation</keyword>
<dbReference type="Gene3D" id="3.40.50.2300">
    <property type="match status" value="2"/>
</dbReference>
<dbReference type="Pfam" id="PF00356">
    <property type="entry name" value="LacI"/>
    <property type="match status" value="1"/>
</dbReference>
<dbReference type="CDD" id="cd06267">
    <property type="entry name" value="PBP1_LacI_sugar_binding-like"/>
    <property type="match status" value="1"/>
</dbReference>
<evidence type="ECO:0000259" key="4">
    <source>
        <dbReference type="PROSITE" id="PS50932"/>
    </source>
</evidence>
<feature type="domain" description="HTH lacI-type" evidence="4">
    <location>
        <begin position="6"/>
        <end position="60"/>
    </location>
</feature>
<comment type="caution">
    <text evidence="5">The sequence shown here is derived from an EMBL/GenBank/DDBJ whole genome shotgun (WGS) entry which is preliminary data.</text>
</comment>
<name>A0ABW9RIX3_9BACT</name>
<protein>
    <submittedName>
        <fullName evidence="5">LacI family transcriptional regulator</fullName>
    </submittedName>
</protein>
<dbReference type="InterPro" id="IPR046335">
    <property type="entry name" value="LacI/GalR-like_sensor"/>
</dbReference>
<organism evidence="5 6">
    <name type="scientific">Fulvivirga kasyanovii</name>
    <dbReference type="NCBI Taxonomy" id="396812"/>
    <lineage>
        <taxon>Bacteria</taxon>
        <taxon>Pseudomonadati</taxon>
        <taxon>Bacteroidota</taxon>
        <taxon>Cytophagia</taxon>
        <taxon>Cytophagales</taxon>
        <taxon>Fulvivirgaceae</taxon>
        <taxon>Fulvivirga</taxon>
    </lineage>
</organism>
<dbReference type="SMART" id="SM00354">
    <property type="entry name" value="HTH_LACI"/>
    <property type="match status" value="1"/>
</dbReference>
<dbReference type="SUPFAM" id="SSF53822">
    <property type="entry name" value="Periplasmic binding protein-like I"/>
    <property type="match status" value="1"/>
</dbReference>
<keyword evidence="2" id="KW-0238">DNA-binding</keyword>
<proteinExistence type="predicted"/>
<evidence type="ECO:0000256" key="3">
    <source>
        <dbReference type="ARBA" id="ARBA00023163"/>
    </source>
</evidence>
<evidence type="ECO:0000313" key="6">
    <source>
        <dbReference type="Proteomes" id="UP000798808"/>
    </source>
</evidence>
<dbReference type="Proteomes" id="UP000798808">
    <property type="component" value="Unassembled WGS sequence"/>
</dbReference>
<evidence type="ECO:0000256" key="1">
    <source>
        <dbReference type="ARBA" id="ARBA00023015"/>
    </source>
</evidence>
<dbReference type="PANTHER" id="PTHR30146">
    <property type="entry name" value="LACI-RELATED TRANSCRIPTIONAL REPRESSOR"/>
    <property type="match status" value="1"/>
</dbReference>
<keyword evidence="6" id="KW-1185">Reference proteome</keyword>
<gene>
    <name evidence="5" type="ORF">E1163_03235</name>
</gene>